<sequence length="108" mass="12565">MKKLFSLLILVSLFGCFSLFSGCAADKSQIDPSWEKEVIIEFRRDIPSNLINYFLDSEYLQFMQQIDYNVVKARINTGESVADFKDRLSTHPDILNIYTEQEYNSLQP</sequence>
<feature type="chain" id="PRO_5017407202" evidence="1">
    <location>
        <begin position="25"/>
        <end position="108"/>
    </location>
</feature>
<dbReference type="PROSITE" id="PS51257">
    <property type="entry name" value="PROKAR_LIPOPROTEIN"/>
    <property type="match status" value="1"/>
</dbReference>
<reference evidence="2 3" key="1">
    <citation type="journal article" date="2017" name="ISME J.">
        <title>Energy and carbon metabolisms in a deep terrestrial subsurface fluid microbial community.</title>
        <authorList>
            <person name="Momper L."/>
            <person name="Jungbluth S.P."/>
            <person name="Lee M.D."/>
            <person name="Amend J.P."/>
        </authorList>
    </citation>
    <scope>NUCLEOTIDE SEQUENCE [LARGE SCALE GENOMIC DNA]</scope>
    <source>
        <strain evidence="2">SURF_26</strain>
    </source>
</reference>
<gene>
    <name evidence="2" type="ORF">C4541_05975</name>
</gene>
<protein>
    <submittedName>
        <fullName evidence="2">Uncharacterized protein</fullName>
    </submittedName>
</protein>
<evidence type="ECO:0000313" key="3">
    <source>
        <dbReference type="Proteomes" id="UP000266426"/>
    </source>
</evidence>
<dbReference type="EMBL" id="QZJZ01000048">
    <property type="protein sequence ID" value="RJP59481.1"/>
    <property type="molecule type" value="Genomic_DNA"/>
</dbReference>
<evidence type="ECO:0000256" key="1">
    <source>
        <dbReference type="SAM" id="SignalP"/>
    </source>
</evidence>
<name>A0A3A4RD41_9BACT</name>
<dbReference type="AlphaFoldDB" id="A0A3A4RD41"/>
<comment type="caution">
    <text evidence="2">The sequence shown here is derived from an EMBL/GenBank/DDBJ whole genome shotgun (WGS) entry which is preliminary data.</text>
</comment>
<accession>A0A3A4RD41</accession>
<feature type="signal peptide" evidence="1">
    <location>
        <begin position="1"/>
        <end position="24"/>
    </location>
</feature>
<keyword evidence="1" id="KW-0732">Signal</keyword>
<organism evidence="2 3">
    <name type="scientific">Candidatus Auribacter fodinae</name>
    <dbReference type="NCBI Taxonomy" id="2093366"/>
    <lineage>
        <taxon>Bacteria</taxon>
        <taxon>Pseudomonadati</taxon>
        <taxon>Candidatus Auribacterota</taxon>
        <taxon>Candidatus Auribacteria</taxon>
        <taxon>Candidatus Auribacterales</taxon>
        <taxon>Candidatus Auribacteraceae</taxon>
        <taxon>Candidatus Auribacter</taxon>
    </lineage>
</organism>
<evidence type="ECO:0000313" key="2">
    <source>
        <dbReference type="EMBL" id="RJP59481.1"/>
    </source>
</evidence>
<proteinExistence type="predicted"/>
<dbReference type="Proteomes" id="UP000266426">
    <property type="component" value="Unassembled WGS sequence"/>
</dbReference>